<sequence>MMLDDLFAQARDGAHGADSAADIALMARIVADAEAEIAARTPVVEVARGGWLRAMVRSVGGWPSMAGLATAGVTGLAIGLSAPAAISGVALGTSAQATGVESASYALDDLMPSFYDLGTEG</sequence>
<organism evidence="1 2">
    <name type="scientific">Celeribacter arenosi</name>
    <dbReference type="NCBI Taxonomy" id="792649"/>
    <lineage>
        <taxon>Bacteria</taxon>
        <taxon>Pseudomonadati</taxon>
        <taxon>Pseudomonadota</taxon>
        <taxon>Alphaproteobacteria</taxon>
        <taxon>Rhodobacterales</taxon>
        <taxon>Roseobacteraceae</taxon>
        <taxon>Celeribacter</taxon>
    </lineage>
</organism>
<keyword evidence="2" id="KW-1185">Reference proteome</keyword>
<evidence type="ECO:0000313" key="2">
    <source>
        <dbReference type="Proteomes" id="UP001399917"/>
    </source>
</evidence>
<name>A0ABP7JTY7_9RHOB</name>
<accession>A0ABP7JTY7</accession>
<dbReference type="EMBL" id="BAABDF010000001">
    <property type="protein sequence ID" value="GAA3853583.1"/>
    <property type="molecule type" value="Genomic_DNA"/>
</dbReference>
<reference evidence="2" key="1">
    <citation type="journal article" date="2019" name="Int. J. Syst. Evol. Microbiol.">
        <title>The Global Catalogue of Microorganisms (GCM) 10K type strain sequencing project: providing services to taxonomists for standard genome sequencing and annotation.</title>
        <authorList>
            <consortium name="The Broad Institute Genomics Platform"/>
            <consortium name="The Broad Institute Genome Sequencing Center for Infectious Disease"/>
            <person name="Wu L."/>
            <person name="Ma J."/>
        </authorList>
    </citation>
    <scope>NUCLEOTIDE SEQUENCE [LARGE SCALE GENOMIC DNA]</scope>
    <source>
        <strain evidence="2">JCM 17190</strain>
    </source>
</reference>
<proteinExistence type="predicted"/>
<gene>
    <name evidence="1" type="ORF">GCM10022404_01230</name>
</gene>
<protein>
    <recommendedName>
        <fullName evidence="3">Dihydroorotate dehydrogenase</fullName>
    </recommendedName>
</protein>
<dbReference type="Proteomes" id="UP001399917">
    <property type="component" value="Unassembled WGS sequence"/>
</dbReference>
<comment type="caution">
    <text evidence="1">The sequence shown here is derived from an EMBL/GenBank/DDBJ whole genome shotgun (WGS) entry which is preliminary data.</text>
</comment>
<evidence type="ECO:0008006" key="3">
    <source>
        <dbReference type="Google" id="ProtNLM"/>
    </source>
</evidence>
<evidence type="ECO:0000313" key="1">
    <source>
        <dbReference type="EMBL" id="GAA3853583.1"/>
    </source>
</evidence>